<sequence>MSTEPAPSNDASHADTPEQSTASPRTRTIYVIRHGARADWEPSSSAQLSWQSPTGHAHDPPLSKTGRAQSRDLARFLAREGILDTHPAVLVSPYSRCWQTIAPALAPYGHAIGVEPGIREWHSREFIEDPDVDKLCRVFAADHNEAAEQAAAVPDSDDEENDPKAVFKDHEYWQRSVRVDGAWRALVVPSRELAEGHDAQLRGETEDELHLRAVQFVRELLGNEEVWARSDTVVLVTHAATAIALGRAIVGHRRARIHCATASTSKYVEGDDGQWQCAWNGRYDYLRSGAVRDWTFHTDTADTTVSVRAVSPRARS</sequence>
<name>A0A0L0SI08_ALLM3</name>
<dbReference type="EMBL" id="GG745339">
    <property type="protein sequence ID" value="KNE62089.1"/>
    <property type="molecule type" value="Genomic_DNA"/>
</dbReference>
<feature type="region of interest" description="Disordered" evidence="1">
    <location>
        <begin position="1"/>
        <end position="66"/>
    </location>
</feature>
<accession>A0A0L0SI08</accession>
<dbReference type="VEuPathDB" id="FungiDB:AMAG_18808"/>
<dbReference type="PANTHER" id="PTHR16469">
    <property type="entry name" value="UBIQUITIN-ASSOCIATED AND SH3 DOMAIN-CONTAINING BA-RELATED"/>
    <property type="match status" value="1"/>
</dbReference>
<dbReference type="STRING" id="578462.A0A0L0SI08"/>
<dbReference type="Proteomes" id="UP000054350">
    <property type="component" value="Unassembled WGS sequence"/>
</dbReference>
<dbReference type="InterPro" id="IPR029033">
    <property type="entry name" value="His_PPase_superfam"/>
</dbReference>
<dbReference type="OrthoDB" id="414418at2759"/>
<reference evidence="2 3" key="1">
    <citation type="submission" date="2009-11" db="EMBL/GenBank/DDBJ databases">
        <title>Annotation of Allomyces macrogynus ATCC 38327.</title>
        <authorList>
            <consortium name="The Broad Institute Genome Sequencing Platform"/>
            <person name="Russ C."/>
            <person name="Cuomo C."/>
            <person name="Burger G."/>
            <person name="Gray M.W."/>
            <person name="Holland P.W.H."/>
            <person name="King N."/>
            <person name="Lang F.B.F."/>
            <person name="Roger A.J."/>
            <person name="Ruiz-Trillo I."/>
            <person name="Young S.K."/>
            <person name="Zeng Q."/>
            <person name="Gargeya S."/>
            <person name="Fitzgerald M."/>
            <person name="Haas B."/>
            <person name="Abouelleil A."/>
            <person name="Alvarado L."/>
            <person name="Arachchi H.M."/>
            <person name="Berlin A."/>
            <person name="Chapman S.B."/>
            <person name="Gearin G."/>
            <person name="Goldberg J."/>
            <person name="Griggs A."/>
            <person name="Gujja S."/>
            <person name="Hansen M."/>
            <person name="Heiman D."/>
            <person name="Howarth C."/>
            <person name="Larimer J."/>
            <person name="Lui A."/>
            <person name="MacDonald P.J.P."/>
            <person name="McCowen C."/>
            <person name="Montmayeur A."/>
            <person name="Murphy C."/>
            <person name="Neiman D."/>
            <person name="Pearson M."/>
            <person name="Priest M."/>
            <person name="Roberts A."/>
            <person name="Saif S."/>
            <person name="Shea T."/>
            <person name="Sisk P."/>
            <person name="Stolte C."/>
            <person name="Sykes S."/>
            <person name="Wortman J."/>
            <person name="Nusbaum C."/>
            <person name="Birren B."/>
        </authorList>
    </citation>
    <scope>NUCLEOTIDE SEQUENCE [LARGE SCALE GENOMIC DNA]</scope>
    <source>
        <strain evidence="2 3">ATCC 38327</strain>
    </source>
</reference>
<evidence type="ECO:0008006" key="4">
    <source>
        <dbReference type="Google" id="ProtNLM"/>
    </source>
</evidence>
<dbReference type="OMA" id="WYKPDRD"/>
<dbReference type="CDD" id="cd07067">
    <property type="entry name" value="HP_PGM_like"/>
    <property type="match status" value="1"/>
</dbReference>
<keyword evidence="3" id="KW-1185">Reference proteome</keyword>
<feature type="compositionally biased region" description="Polar residues" evidence="1">
    <location>
        <begin position="42"/>
        <end position="54"/>
    </location>
</feature>
<evidence type="ECO:0000313" key="3">
    <source>
        <dbReference type="Proteomes" id="UP000054350"/>
    </source>
</evidence>
<organism evidence="2 3">
    <name type="scientific">Allomyces macrogynus (strain ATCC 38327)</name>
    <name type="common">Allomyces javanicus var. macrogynus</name>
    <dbReference type="NCBI Taxonomy" id="578462"/>
    <lineage>
        <taxon>Eukaryota</taxon>
        <taxon>Fungi</taxon>
        <taxon>Fungi incertae sedis</taxon>
        <taxon>Blastocladiomycota</taxon>
        <taxon>Blastocladiomycetes</taxon>
        <taxon>Blastocladiales</taxon>
        <taxon>Blastocladiaceae</taxon>
        <taxon>Allomyces</taxon>
    </lineage>
</organism>
<gene>
    <name evidence="2" type="ORF">AMAG_18808</name>
</gene>
<dbReference type="Gene3D" id="3.40.50.1240">
    <property type="entry name" value="Phosphoglycerate mutase-like"/>
    <property type="match status" value="1"/>
</dbReference>
<evidence type="ECO:0000256" key="1">
    <source>
        <dbReference type="SAM" id="MobiDB-lite"/>
    </source>
</evidence>
<dbReference type="InterPro" id="IPR051710">
    <property type="entry name" value="Phosphatase_SH3-domain"/>
</dbReference>
<dbReference type="SMART" id="SM00855">
    <property type="entry name" value="PGAM"/>
    <property type="match status" value="1"/>
</dbReference>
<feature type="compositionally biased region" description="Polar residues" evidence="1">
    <location>
        <begin position="1"/>
        <end position="26"/>
    </location>
</feature>
<evidence type="ECO:0000313" key="2">
    <source>
        <dbReference type="EMBL" id="KNE62089.1"/>
    </source>
</evidence>
<dbReference type="Pfam" id="PF00300">
    <property type="entry name" value="His_Phos_1"/>
    <property type="match status" value="1"/>
</dbReference>
<protein>
    <recommendedName>
        <fullName evidence="4">Phosphoglycerate mutase</fullName>
    </recommendedName>
</protein>
<dbReference type="InterPro" id="IPR013078">
    <property type="entry name" value="His_Pase_superF_clade-1"/>
</dbReference>
<dbReference type="eggNOG" id="ENOG502S5QH">
    <property type="taxonomic scope" value="Eukaryota"/>
</dbReference>
<dbReference type="SUPFAM" id="SSF53254">
    <property type="entry name" value="Phosphoglycerate mutase-like"/>
    <property type="match status" value="1"/>
</dbReference>
<proteinExistence type="predicted"/>
<dbReference type="PANTHER" id="PTHR16469:SF51">
    <property type="entry name" value="TRANSCRIPTION FACTOR TAU 55 KDA SUBUNIT"/>
    <property type="match status" value="1"/>
</dbReference>
<reference evidence="3" key="2">
    <citation type="submission" date="2009-11" db="EMBL/GenBank/DDBJ databases">
        <title>The Genome Sequence of Allomyces macrogynus strain ATCC 38327.</title>
        <authorList>
            <consortium name="The Broad Institute Genome Sequencing Platform"/>
            <person name="Russ C."/>
            <person name="Cuomo C."/>
            <person name="Shea T."/>
            <person name="Young S.K."/>
            <person name="Zeng Q."/>
            <person name="Koehrsen M."/>
            <person name="Haas B."/>
            <person name="Borodovsky M."/>
            <person name="Guigo R."/>
            <person name="Alvarado L."/>
            <person name="Berlin A."/>
            <person name="Borenstein D."/>
            <person name="Chen Z."/>
            <person name="Engels R."/>
            <person name="Freedman E."/>
            <person name="Gellesch M."/>
            <person name="Goldberg J."/>
            <person name="Griggs A."/>
            <person name="Gujja S."/>
            <person name="Heiman D."/>
            <person name="Hepburn T."/>
            <person name="Howarth C."/>
            <person name="Jen D."/>
            <person name="Larson L."/>
            <person name="Lewis B."/>
            <person name="Mehta T."/>
            <person name="Park D."/>
            <person name="Pearson M."/>
            <person name="Roberts A."/>
            <person name="Saif S."/>
            <person name="Shenoy N."/>
            <person name="Sisk P."/>
            <person name="Stolte C."/>
            <person name="Sykes S."/>
            <person name="Walk T."/>
            <person name="White J."/>
            <person name="Yandava C."/>
            <person name="Burger G."/>
            <person name="Gray M.W."/>
            <person name="Holland P.W.H."/>
            <person name="King N."/>
            <person name="Lang F.B.F."/>
            <person name="Roger A.J."/>
            <person name="Ruiz-Trillo I."/>
            <person name="Lander E."/>
            <person name="Nusbaum C."/>
        </authorList>
    </citation>
    <scope>NUCLEOTIDE SEQUENCE [LARGE SCALE GENOMIC DNA]</scope>
    <source>
        <strain evidence="3">ATCC 38327</strain>
    </source>
</reference>
<dbReference type="AlphaFoldDB" id="A0A0L0SI08"/>